<dbReference type="NCBIfam" id="TIGR00066">
    <property type="entry name" value="g_glut_trans"/>
    <property type="match status" value="1"/>
</dbReference>
<comment type="catalytic activity">
    <reaction evidence="8 11">
        <text>an N-terminal (5-L-glutamyl)-[peptide] + an alpha-amino acid = 5-L-glutamyl amino acid + an N-terminal L-alpha-aminoacyl-[peptide]</text>
        <dbReference type="Rhea" id="RHEA:23904"/>
        <dbReference type="Rhea" id="RHEA-COMP:9780"/>
        <dbReference type="Rhea" id="RHEA-COMP:9795"/>
        <dbReference type="ChEBI" id="CHEBI:77644"/>
        <dbReference type="ChEBI" id="CHEBI:78597"/>
        <dbReference type="ChEBI" id="CHEBI:78599"/>
        <dbReference type="ChEBI" id="CHEBI:78608"/>
        <dbReference type="EC" id="2.3.2.2"/>
    </reaction>
</comment>
<evidence type="ECO:0000256" key="7">
    <source>
        <dbReference type="ARBA" id="ARBA00023315"/>
    </source>
</evidence>
<evidence type="ECO:0000256" key="10">
    <source>
        <dbReference type="PIRSR" id="PIRSR600101-2"/>
    </source>
</evidence>
<evidence type="ECO:0000256" key="9">
    <source>
        <dbReference type="PIRSR" id="PIRSR600101-1"/>
    </source>
</evidence>
<keyword evidence="14" id="KW-1185">Reference proteome</keyword>
<dbReference type="Gene3D" id="3.60.20.40">
    <property type="match status" value="1"/>
</dbReference>
<dbReference type="EC" id="2.3.2.2" evidence="11"/>
<dbReference type="PRINTS" id="PR01210">
    <property type="entry name" value="GGTRANSPTASE"/>
</dbReference>
<feature type="region of interest" description="Disordered" evidence="12">
    <location>
        <begin position="607"/>
        <end position="636"/>
    </location>
</feature>
<organism evidence="13 14">
    <name type="scientific">BD1-7 clade bacterium</name>
    <dbReference type="NCBI Taxonomy" id="2029982"/>
    <lineage>
        <taxon>Bacteria</taxon>
        <taxon>Pseudomonadati</taxon>
        <taxon>Pseudomonadota</taxon>
        <taxon>Gammaproteobacteria</taxon>
        <taxon>Cellvibrionales</taxon>
        <taxon>Spongiibacteraceae</taxon>
        <taxon>BD1-7 clade</taxon>
    </lineage>
</organism>
<dbReference type="GO" id="GO:0006750">
    <property type="term" value="P:glutathione biosynthetic process"/>
    <property type="evidence" value="ECO:0007669"/>
    <property type="project" value="UniProtKB-KW"/>
</dbReference>
<dbReference type="OrthoDB" id="5297205at2"/>
<evidence type="ECO:0000256" key="6">
    <source>
        <dbReference type="ARBA" id="ARBA00023145"/>
    </source>
</evidence>
<comment type="catalytic activity">
    <reaction evidence="2 11">
        <text>glutathione + H2O = L-cysteinylglycine + L-glutamate</text>
        <dbReference type="Rhea" id="RHEA:28807"/>
        <dbReference type="ChEBI" id="CHEBI:15377"/>
        <dbReference type="ChEBI" id="CHEBI:29985"/>
        <dbReference type="ChEBI" id="CHEBI:57925"/>
        <dbReference type="ChEBI" id="CHEBI:61694"/>
        <dbReference type="EC" id="3.4.19.13"/>
    </reaction>
</comment>
<keyword evidence="5 11" id="KW-0378">Hydrolase</keyword>
<evidence type="ECO:0000256" key="2">
    <source>
        <dbReference type="ARBA" id="ARBA00001089"/>
    </source>
</evidence>
<evidence type="ECO:0000256" key="4">
    <source>
        <dbReference type="ARBA" id="ARBA00022679"/>
    </source>
</evidence>
<comment type="PTM">
    <text evidence="11">Cleaved by autocatalysis into a large and a small subunit.</text>
</comment>
<evidence type="ECO:0000256" key="11">
    <source>
        <dbReference type="RuleBase" id="RU368036"/>
    </source>
</evidence>
<comment type="subunit">
    <text evidence="11">This enzyme consists of two polypeptide chains, which are synthesized in precursor form from a single polypeptide.</text>
</comment>
<feature type="active site" description="Nucleophile" evidence="9">
    <location>
        <position position="435"/>
    </location>
</feature>
<dbReference type="GO" id="GO:0006751">
    <property type="term" value="P:glutathione catabolic process"/>
    <property type="evidence" value="ECO:0007669"/>
    <property type="project" value="UniProtKB-UniRule"/>
</dbReference>
<dbReference type="PANTHER" id="PTHR43199">
    <property type="entry name" value="GLUTATHIONE HYDROLASE"/>
    <property type="match status" value="1"/>
</dbReference>
<keyword evidence="6 11" id="KW-0865">Zymogen</keyword>
<dbReference type="Gene3D" id="1.10.246.130">
    <property type="match status" value="1"/>
</dbReference>
<dbReference type="GO" id="GO:0036374">
    <property type="term" value="F:glutathione hydrolase activity"/>
    <property type="evidence" value="ECO:0007669"/>
    <property type="project" value="UniProtKB-UniRule"/>
</dbReference>
<evidence type="ECO:0000256" key="1">
    <source>
        <dbReference type="ARBA" id="ARBA00001049"/>
    </source>
</evidence>
<comment type="pathway">
    <text evidence="11">Sulfur metabolism; glutathione metabolism.</text>
</comment>
<comment type="similarity">
    <text evidence="3 11">Belongs to the gamma-glutamyltransferase family.</text>
</comment>
<evidence type="ECO:0000256" key="8">
    <source>
        <dbReference type="ARBA" id="ARBA00047417"/>
    </source>
</evidence>
<keyword evidence="11" id="KW-0317">Glutathione biosynthesis</keyword>
<dbReference type="AlphaFoldDB" id="A0A5S9QEU8"/>
<name>A0A5S9QEU8_9GAMM</name>
<dbReference type="EMBL" id="CACSIO010000023">
    <property type="protein sequence ID" value="CAA0116146.1"/>
    <property type="molecule type" value="Genomic_DNA"/>
</dbReference>
<gene>
    <name evidence="13" type="primary">ggt</name>
    <name evidence="13" type="ORF">OPDIPICF_01820</name>
</gene>
<dbReference type="Proteomes" id="UP000441399">
    <property type="component" value="Unassembled WGS sequence"/>
</dbReference>
<evidence type="ECO:0000313" key="13">
    <source>
        <dbReference type="EMBL" id="CAA0116146.1"/>
    </source>
</evidence>
<dbReference type="InterPro" id="IPR051792">
    <property type="entry name" value="GGT_bact"/>
</dbReference>
<protein>
    <recommendedName>
        <fullName evidence="11">Glutathione hydrolase proenzyme</fullName>
        <ecNumber evidence="11">2.3.2.2</ecNumber>
        <ecNumber evidence="11">3.4.19.13</ecNumber>
    </recommendedName>
    <component>
        <recommendedName>
            <fullName evidence="11">Glutathione hydrolase large chain</fullName>
        </recommendedName>
    </component>
    <component>
        <recommendedName>
            <fullName evidence="11">Glutathione hydrolase small chain</fullName>
        </recommendedName>
    </component>
</protein>
<dbReference type="InterPro" id="IPR000101">
    <property type="entry name" value="GGT_peptidase"/>
</dbReference>
<feature type="binding site" evidence="10">
    <location>
        <position position="475"/>
    </location>
    <ligand>
        <name>L-glutamate</name>
        <dbReference type="ChEBI" id="CHEBI:29985"/>
    </ligand>
</feature>
<feature type="binding site" evidence="10">
    <location>
        <begin position="499"/>
        <end position="500"/>
    </location>
    <ligand>
        <name>L-glutamate</name>
        <dbReference type="ChEBI" id="CHEBI:29985"/>
    </ligand>
</feature>
<feature type="binding site" evidence="10">
    <location>
        <position position="145"/>
    </location>
    <ligand>
        <name>L-glutamate</name>
        <dbReference type="ChEBI" id="CHEBI:29985"/>
    </ligand>
</feature>
<evidence type="ECO:0000256" key="3">
    <source>
        <dbReference type="ARBA" id="ARBA00009381"/>
    </source>
</evidence>
<reference evidence="13 14" key="1">
    <citation type="submission" date="2019-11" db="EMBL/GenBank/DDBJ databases">
        <authorList>
            <person name="Holert J."/>
        </authorList>
    </citation>
    <scope>NUCLEOTIDE SEQUENCE [LARGE SCALE GENOMIC DNA]</scope>
    <source>
        <strain evidence="13">SB11_3</strain>
    </source>
</reference>
<proteinExistence type="inferred from homology"/>
<dbReference type="EC" id="3.4.19.13" evidence="11"/>
<keyword evidence="7 11" id="KW-0012">Acyltransferase</keyword>
<dbReference type="InterPro" id="IPR043137">
    <property type="entry name" value="GGT_ssub_C"/>
</dbReference>
<feature type="binding site" evidence="10">
    <location>
        <position position="522"/>
    </location>
    <ligand>
        <name>L-glutamate</name>
        <dbReference type="ChEBI" id="CHEBI:29985"/>
    </ligand>
</feature>
<comment type="catalytic activity">
    <reaction evidence="1 11">
        <text>an S-substituted glutathione + H2O = an S-substituted L-cysteinylglycine + L-glutamate</text>
        <dbReference type="Rhea" id="RHEA:59468"/>
        <dbReference type="ChEBI" id="CHEBI:15377"/>
        <dbReference type="ChEBI" id="CHEBI:29985"/>
        <dbReference type="ChEBI" id="CHEBI:90779"/>
        <dbReference type="ChEBI" id="CHEBI:143103"/>
        <dbReference type="EC" id="3.4.19.13"/>
    </reaction>
</comment>
<accession>A0A5S9QEU8</accession>
<sequence length="636" mass="67948">MGKIRHSHRQSDSLITRHLRLLRLPASFSTRRGLARYLTKPISYCLMGACLTGPVAATEIHPEGASGKQSLKSAQSSEWMVVTATPYASDAAAQMITLGGSAVDAAIAAQLVLGITEPQSSGIGGGGFMVHWQADGKKLTTYDGRETAPKSINADYFMVDKQPMGFFEAVVGGYSVGVPGLVAMLYQAHQSHGKLPWATLFDPAIELAEQGFPISPRLHTLLGYMARSPKGPSHDAIRSYFYQINGQPKAIGTLLKNPAYANTLKQIAKQGPSVFYRGAIAEQIVDAVRNDPVKKGSLSMSDMANYKSIERQPVCRIIQSNNVCGMPPPSSGPISVIQMLSMLDMLPGYEGLGYESPGFYHRLIETSKLAFADRNRYIADPAFVDQPQVQLLDTNYLKSRADQVPLLKASKGSVAAGDIGGFAYQPSQSPELPSTTHLSIVDADGNVVSMTTSIETAFGSRVMVGGFLLNNQLTDFSFVPTDANGKVANRPEGGKRPRSSMSPMIVFDEQENPILVVGSPGGSRIIDYVAKTIAQQVFLKAPLEQAIASPNLTNINKGTSELEQDTDRTQSLASALRAIGHTIKIGPQPSGIQAISIKNSRYHGVADPRREGTAVGSMHAANDVAGESPAASSAAQ</sequence>
<evidence type="ECO:0000256" key="12">
    <source>
        <dbReference type="SAM" id="MobiDB-lite"/>
    </source>
</evidence>
<keyword evidence="4 11" id="KW-0808">Transferase</keyword>
<dbReference type="GO" id="GO:0103068">
    <property type="term" value="F:leukotriene C4 gamma-glutamyl transferase activity"/>
    <property type="evidence" value="ECO:0007669"/>
    <property type="project" value="UniProtKB-EC"/>
</dbReference>
<dbReference type="InterPro" id="IPR043138">
    <property type="entry name" value="GGT_lsub"/>
</dbReference>
<dbReference type="Pfam" id="PF01019">
    <property type="entry name" value="G_glu_transpept"/>
    <property type="match status" value="1"/>
</dbReference>
<dbReference type="PANTHER" id="PTHR43199:SF1">
    <property type="entry name" value="GLUTATHIONE HYDROLASE PROENZYME"/>
    <property type="match status" value="1"/>
</dbReference>
<evidence type="ECO:0000256" key="5">
    <source>
        <dbReference type="ARBA" id="ARBA00022801"/>
    </source>
</evidence>
<dbReference type="SUPFAM" id="SSF56235">
    <property type="entry name" value="N-terminal nucleophile aminohydrolases (Ntn hydrolases)"/>
    <property type="match status" value="1"/>
</dbReference>
<evidence type="ECO:0000313" key="14">
    <source>
        <dbReference type="Proteomes" id="UP000441399"/>
    </source>
</evidence>
<dbReference type="InterPro" id="IPR029055">
    <property type="entry name" value="Ntn_hydrolases_N"/>
</dbReference>
<dbReference type="UniPathway" id="UPA00204"/>